<dbReference type="SMART" id="SM00212">
    <property type="entry name" value="UBCc"/>
    <property type="match status" value="1"/>
</dbReference>
<keyword evidence="9" id="KW-1185">Reference proteome</keyword>
<dbReference type="SUPFAM" id="SSF54495">
    <property type="entry name" value="UBC-like"/>
    <property type="match status" value="1"/>
</dbReference>
<evidence type="ECO:0000256" key="2">
    <source>
        <dbReference type="ARBA" id="ARBA00022679"/>
    </source>
</evidence>
<evidence type="ECO:0000256" key="1">
    <source>
        <dbReference type="ARBA" id="ARBA00009741"/>
    </source>
</evidence>
<comment type="caution">
    <text evidence="8">The sequence shown here is derived from an EMBL/GenBank/DDBJ whole genome shotgun (WGS) entry which is preliminary data.</text>
</comment>
<sequence>MKLKQLESYLQEVNKFDQPKIEFEQYPTTPHLASRVIYTAESQYNDIEGKLVADLGCGCGMLTFAVGFDIDEDAIKISQENLENMELTERSDIVMANLSEKIKVSKKVPNPKDCQINSSLINRSRKKFDTVVMNPPFGTKPGNKGIDMVFLETGIELSKGAVYSFHKSSTRNYISKCAEKWNYSFEVIAQLKKPSNQSSACSINALLGCEMSLVFINRLKEEQKKFKNLPPEIQCFPSGDAIDQYEGPLKSSLKSISSTFKLTRYPFAPPNMRFRTRIYHPNIDDSGRICLNLLKATGEGNWSPSENIMSILMAIMVLIGDPNPDDALVDDIDKTCSPSSSQKEKSIKDILNTKIVNKPKKLVLSTRKSKLDKSSKNNNEKADKIANELVNSNKSSQSTNLAQAIKSPKTLGIRRVIKPPMITNCQPETNPDNDKKISTNKSKSKSKSHTSSTLPKIIKNDSSNCAASSILNNYSSTDTTVSIDVPETPEPNGLDNFVLNSPLSLNSSNPNINLLKLNDEENYINETNCDNKASLFNVSSTSLKLSKSKSLKSNDKDLIADFADEKESSDISDLSKIVCNDSNEENGADSNYNKLLHPEISSKKTSNKKNKISPKSIRIFDSSQSTEGELNPGYSPHNKGEFPDETFELETSKKPDFARNDINTIKNSSQLCTNVVCEEFSQKDSDLNTGKLNPDKTLTEDVINISANDSLSNPKKPSSKFEKISDQNFDRPNSSGIGKANQFKAIEIKSASLEKNNNRCINNHNLEQSDEKDSLSTNLLQNKRKLEKPQNSKAAITRKLSKQNSNGFSSNPNHTCDFQEIGLAFVCASCGIHKTNAAEKIAENPGSCPREFDDAIALGLPPIRKSSKLSLLKKKLMM</sequence>
<dbReference type="PROSITE" id="PS50127">
    <property type="entry name" value="UBC_2"/>
    <property type="match status" value="1"/>
</dbReference>
<dbReference type="InterPro" id="IPR029063">
    <property type="entry name" value="SAM-dependent_MTases_sf"/>
</dbReference>
<feature type="active site" description="Glycyl thioester intermediate" evidence="5">
    <location>
        <position position="290"/>
    </location>
</feature>
<proteinExistence type="inferred from homology"/>
<comment type="similarity">
    <text evidence="1">Belongs to the methyltransferase superfamily. PrmA family.</text>
</comment>
<dbReference type="Pfam" id="PF05175">
    <property type="entry name" value="MTS"/>
    <property type="match status" value="1"/>
</dbReference>
<dbReference type="GO" id="GO:0003676">
    <property type="term" value="F:nucleic acid binding"/>
    <property type="evidence" value="ECO:0007669"/>
    <property type="project" value="InterPro"/>
</dbReference>
<feature type="compositionally biased region" description="Basic and acidic residues" evidence="6">
    <location>
        <begin position="719"/>
        <end position="729"/>
    </location>
</feature>
<dbReference type="AlphaFoldDB" id="A0A1R1YCD1"/>
<accession>A0A1R1YCD1</accession>
<keyword evidence="3" id="KW-0833">Ubl conjugation pathway</keyword>
<dbReference type="InterPro" id="IPR051720">
    <property type="entry name" value="rRNA_MeTrfase/Polyamine_Synth"/>
</dbReference>
<dbReference type="InterPro" id="IPR023313">
    <property type="entry name" value="UBQ-conjugating_AS"/>
</dbReference>
<evidence type="ECO:0000259" key="7">
    <source>
        <dbReference type="PROSITE" id="PS50127"/>
    </source>
</evidence>
<dbReference type="GO" id="GO:0008988">
    <property type="term" value="F:rRNA (adenine-N6-)-methyltransferase activity"/>
    <property type="evidence" value="ECO:0007669"/>
    <property type="project" value="TreeGrafter"/>
</dbReference>
<dbReference type="Proteomes" id="UP000187429">
    <property type="component" value="Unassembled WGS sequence"/>
</dbReference>
<feature type="region of interest" description="Disordered" evidence="6">
    <location>
        <begin position="708"/>
        <end position="740"/>
    </location>
</feature>
<dbReference type="OrthoDB" id="7848332at2759"/>
<dbReference type="Gene3D" id="3.40.50.150">
    <property type="entry name" value="Vaccinia Virus protein VP39"/>
    <property type="match status" value="1"/>
</dbReference>
<evidence type="ECO:0000256" key="4">
    <source>
        <dbReference type="ARBA" id="ARBA00041374"/>
    </source>
</evidence>
<dbReference type="SUPFAM" id="SSF53335">
    <property type="entry name" value="S-adenosyl-L-methionine-dependent methyltransferases"/>
    <property type="match status" value="1"/>
</dbReference>
<dbReference type="PANTHER" id="PTHR23290:SF0">
    <property type="entry name" value="RRNA N6-ADENOSINE-METHYLTRANSFERASE METTL5"/>
    <property type="match status" value="1"/>
</dbReference>
<feature type="region of interest" description="Disordered" evidence="6">
    <location>
        <begin position="418"/>
        <end position="458"/>
    </location>
</feature>
<dbReference type="CDD" id="cd02440">
    <property type="entry name" value="AdoMet_MTases"/>
    <property type="match status" value="1"/>
</dbReference>
<evidence type="ECO:0000256" key="5">
    <source>
        <dbReference type="PROSITE-ProRule" id="PRU10133"/>
    </source>
</evidence>
<dbReference type="EMBL" id="LSSM01001799">
    <property type="protein sequence ID" value="OMJ24588.1"/>
    <property type="molecule type" value="Genomic_DNA"/>
</dbReference>
<dbReference type="InterPro" id="IPR016135">
    <property type="entry name" value="UBQ-conjugating_enzyme/RWD"/>
</dbReference>
<dbReference type="PROSITE" id="PS00092">
    <property type="entry name" value="N6_MTASE"/>
    <property type="match status" value="1"/>
</dbReference>
<protein>
    <recommendedName>
        <fullName evidence="4">Methyltransferase-like protein 5</fullName>
    </recommendedName>
</protein>
<evidence type="ECO:0000256" key="3">
    <source>
        <dbReference type="ARBA" id="ARBA00022786"/>
    </source>
</evidence>
<evidence type="ECO:0000256" key="6">
    <source>
        <dbReference type="SAM" id="MobiDB-lite"/>
    </source>
</evidence>
<feature type="domain" description="UBC core" evidence="7">
    <location>
        <begin position="202"/>
        <end position="356"/>
    </location>
</feature>
<dbReference type="PROSITE" id="PS00183">
    <property type="entry name" value="UBC_1"/>
    <property type="match status" value="1"/>
</dbReference>
<dbReference type="Pfam" id="PF00179">
    <property type="entry name" value="UQ_con"/>
    <property type="match status" value="1"/>
</dbReference>
<keyword evidence="2 8" id="KW-0808">Transferase</keyword>
<evidence type="ECO:0000313" key="9">
    <source>
        <dbReference type="Proteomes" id="UP000187429"/>
    </source>
</evidence>
<feature type="region of interest" description="Disordered" evidence="6">
    <location>
        <begin position="621"/>
        <end position="640"/>
    </location>
</feature>
<name>A0A1R1YCD1_9FUNG</name>
<dbReference type="InterPro" id="IPR007848">
    <property type="entry name" value="Small_mtfrase_dom"/>
</dbReference>
<dbReference type="InterPro" id="IPR002052">
    <property type="entry name" value="DNA_methylase_N6_adenine_CS"/>
</dbReference>
<evidence type="ECO:0000313" key="8">
    <source>
        <dbReference type="EMBL" id="OMJ24588.1"/>
    </source>
</evidence>
<dbReference type="Gene3D" id="3.10.110.10">
    <property type="entry name" value="Ubiquitin Conjugating Enzyme"/>
    <property type="match status" value="1"/>
</dbReference>
<keyword evidence="8" id="KW-0489">Methyltransferase</keyword>
<organism evidence="8 9">
    <name type="scientific">Smittium culicis</name>
    <dbReference type="NCBI Taxonomy" id="133412"/>
    <lineage>
        <taxon>Eukaryota</taxon>
        <taxon>Fungi</taxon>
        <taxon>Fungi incertae sedis</taxon>
        <taxon>Zoopagomycota</taxon>
        <taxon>Kickxellomycotina</taxon>
        <taxon>Harpellomycetes</taxon>
        <taxon>Harpellales</taxon>
        <taxon>Legeriomycetaceae</taxon>
        <taxon>Smittium</taxon>
    </lineage>
</organism>
<dbReference type="PANTHER" id="PTHR23290">
    <property type="entry name" value="RRNA N6-ADENOSINE-METHYLTRANSFERASE METTL5"/>
    <property type="match status" value="1"/>
</dbReference>
<gene>
    <name evidence="8" type="ORF">AYI69_g4573</name>
</gene>
<dbReference type="InterPro" id="IPR000608">
    <property type="entry name" value="UBC"/>
</dbReference>
<reference evidence="9" key="1">
    <citation type="submission" date="2017-01" db="EMBL/GenBank/DDBJ databases">
        <authorList>
            <person name="Wang Y."/>
            <person name="White M."/>
            <person name="Kvist S."/>
            <person name="Moncalvo J.-M."/>
        </authorList>
    </citation>
    <scope>NUCLEOTIDE SEQUENCE [LARGE SCALE GENOMIC DNA]</scope>
    <source>
        <strain evidence="9">ID-206-W2</strain>
    </source>
</reference>